<proteinExistence type="predicted"/>
<evidence type="ECO:0000313" key="2">
    <source>
        <dbReference type="Proteomes" id="UP001499852"/>
    </source>
</evidence>
<protein>
    <submittedName>
        <fullName evidence="1">Uncharacterized protein</fullName>
    </submittedName>
</protein>
<comment type="caution">
    <text evidence="1">The sequence shown here is derived from an EMBL/GenBank/DDBJ whole genome shotgun (WGS) entry which is preliminary data.</text>
</comment>
<organism evidence="1 2">
    <name type="scientific">Prosthecobacter algae</name>
    <dbReference type="NCBI Taxonomy" id="1144682"/>
    <lineage>
        <taxon>Bacteria</taxon>
        <taxon>Pseudomonadati</taxon>
        <taxon>Verrucomicrobiota</taxon>
        <taxon>Verrucomicrobiia</taxon>
        <taxon>Verrucomicrobiales</taxon>
        <taxon>Verrucomicrobiaceae</taxon>
        <taxon>Prosthecobacter</taxon>
    </lineage>
</organism>
<name>A0ABP9PPH2_9BACT</name>
<keyword evidence="2" id="KW-1185">Reference proteome</keyword>
<dbReference type="Proteomes" id="UP001499852">
    <property type="component" value="Unassembled WGS sequence"/>
</dbReference>
<dbReference type="RefSeq" id="WP_345739013.1">
    <property type="nucleotide sequence ID" value="NZ_BAABIA010000017.1"/>
</dbReference>
<sequence>MITACHPLPTPFIGGPRGRERCAPGRVRRVAYYGPLAITYDCEDSPVDGECDRDVLGIAFVPNDWTEGRPRIQNADLLLNQALGALQAALGITADELIENAPQREET</sequence>
<accession>A0ABP9PPH2</accession>
<evidence type="ECO:0000313" key="1">
    <source>
        <dbReference type="EMBL" id="GAA5150045.1"/>
    </source>
</evidence>
<dbReference type="EMBL" id="BAABIA010000017">
    <property type="protein sequence ID" value="GAA5150045.1"/>
    <property type="molecule type" value="Genomic_DNA"/>
</dbReference>
<reference evidence="2" key="1">
    <citation type="journal article" date="2019" name="Int. J. Syst. Evol. Microbiol.">
        <title>The Global Catalogue of Microorganisms (GCM) 10K type strain sequencing project: providing services to taxonomists for standard genome sequencing and annotation.</title>
        <authorList>
            <consortium name="The Broad Institute Genomics Platform"/>
            <consortium name="The Broad Institute Genome Sequencing Center for Infectious Disease"/>
            <person name="Wu L."/>
            <person name="Ma J."/>
        </authorList>
    </citation>
    <scope>NUCLEOTIDE SEQUENCE [LARGE SCALE GENOMIC DNA]</scope>
    <source>
        <strain evidence="2">JCM 18053</strain>
    </source>
</reference>
<gene>
    <name evidence="1" type="ORF">GCM10023213_48500</name>
</gene>